<protein>
    <submittedName>
        <fullName evidence="1">Uncharacterized protein</fullName>
    </submittedName>
</protein>
<sequence length="127" mass="14248">MAQASLQKTQRDQTQHGDVLMAIENLARDIAQQGRDYTLQRLQQPNIQTLWGKTLDVVPPEYWNELRQALDELAGPHGSLSGLLTPESQFTRGVFGRARVETLVRLLAPERLQTLANLIPSHAKTIP</sequence>
<geneLocation type="plasmid" evidence="1">
    <name>ApAb3p2</name>
</geneLocation>
<gene>
    <name evidence="1" type="ORF">DB34_14675</name>
</gene>
<name>A0A0S3JQC3_ACEPA</name>
<reference evidence="1" key="1">
    <citation type="submission" date="2015-11" db="EMBL/GenBank/DDBJ databases">
        <title>Plasmid sequences of Acetobacter pasteurianus Ab3.</title>
        <authorList>
            <person name="Xia K."/>
            <person name="Li Y."/>
        </authorList>
    </citation>
    <scope>NUCLEOTIDE SEQUENCE</scope>
    <source>
        <strain evidence="1">Ab3</strain>
        <plasmid evidence="1">ApAb3p2</plasmid>
    </source>
</reference>
<dbReference type="AlphaFoldDB" id="A0A0S3JQC3"/>
<evidence type="ECO:0000313" key="1">
    <source>
        <dbReference type="EMBL" id="ALR88397.1"/>
    </source>
</evidence>
<dbReference type="EMBL" id="CP013470">
    <property type="protein sequence ID" value="ALR88397.1"/>
    <property type="molecule type" value="Genomic_DNA"/>
</dbReference>
<accession>A0A0S3JQC3</accession>
<proteinExistence type="predicted"/>
<keyword evidence="1" id="KW-0614">Plasmid</keyword>
<organism evidence="1">
    <name type="scientific">Acetobacter pasteurianus</name>
    <name type="common">Acetobacter turbidans</name>
    <dbReference type="NCBI Taxonomy" id="438"/>
    <lineage>
        <taxon>Bacteria</taxon>
        <taxon>Pseudomonadati</taxon>
        <taxon>Pseudomonadota</taxon>
        <taxon>Alphaproteobacteria</taxon>
        <taxon>Acetobacterales</taxon>
        <taxon>Acetobacteraceae</taxon>
        <taxon>Acetobacter</taxon>
    </lineage>
</organism>